<dbReference type="GO" id="GO:0008168">
    <property type="term" value="F:methyltransferase activity"/>
    <property type="evidence" value="ECO:0007669"/>
    <property type="project" value="UniProtKB-KW"/>
</dbReference>
<dbReference type="EMBL" id="BAAADD010000008">
    <property type="protein sequence ID" value="GAA0578702.1"/>
    <property type="molecule type" value="Genomic_DNA"/>
</dbReference>
<gene>
    <name evidence="4" type="ORF">GCM10008942_29470</name>
</gene>
<dbReference type="Pfam" id="PF08241">
    <property type="entry name" value="Methyltransf_11"/>
    <property type="match status" value="1"/>
</dbReference>
<keyword evidence="2" id="KW-0808">Transferase</keyword>
<comment type="caution">
    <text evidence="4">The sequence shown here is derived from an EMBL/GenBank/DDBJ whole genome shotgun (WGS) entry which is preliminary data.</text>
</comment>
<dbReference type="PANTHER" id="PTHR13090">
    <property type="entry name" value="ARGININE-HYDROXYLASE NDUFAF5, MITOCHONDRIAL"/>
    <property type="match status" value="1"/>
</dbReference>
<accession>A0ABN1EZV5</accession>
<protein>
    <submittedName>
        <fullName evidence="4">Methyltransferase domain-containing protein</fullName>
    </submittedName>
</protein>
<dbReference type="SUPFAM" id="SSF53335">
    <property type="entry name" value="S-adenosyl-L-methionine-dependent methyltransferases"/>
    <property type="match status" value="1"/>
</dbReference>
<dbReference type="InterPro" id="IPR050602">
    <property type="entry name" value="Malonyl-ACP_OMT"/>
</dbReference>
<feature type="domain" description="Methyltransferase type 11" evidence="3">
    <location>
        <begin position="88"/>
        <end position="124"/>
    </location>
</feature>
<evidence type="ECO:0000313" key="5">
    <source>
        <dbReference type="Proteomes" id="UP001499951"/>
    </source>
</evidence>
<sequence length="278" mass="30436">MTDELPRIFDPRLRVLHKERAARLGGDRFLVNEALEGVRERLAPVNRHFRTALSLDGHAAANLQVARTAWQVAVFDINEQLTAPAEVSDGFDLAVSVLELHAVNDLPGALVQIRRALKPDGLFIGAVLGGATLHELRDSLAAGEAATTGGISPRVAPMADVRDLGSLLQRAVFAMPVADLERTTVRYRDFFGLVRDLRVMGETSALTGRLGRLRRDTLAATIAHYQEHHADLDGRLRATFDIVYLTGWAPHESQPKPLRPGSAKMRLADALGVKEQKL</sequence>
<dbReference type="GO" id="GO:0032259">
    <property type="term" value="P:methylation"/>
    <property type="evidence" value="ECO:0007669"/>
    <property type="project" value="UniProtKB-KW"/>
</dbReference>
<evidence type="ECO:0000313" key="4">
    <source>
        <dbReference type="EMBL" id="GAA0578702.1"/>
    </source>
</evidence>
<dbReference type="InterPro" id="IPR029063">
    <property type="entry name" value="SAM-dependent_MTases_sf"/>
</dbReference>
<proteinExistence type="predicted"/>
<dbReference type="Gene3D" id="3.40.50.150">
    <property type="entry name" value="Vaccinia Virus protein VP39"/>
    <property type="match status" value="1"/>
</dbReference>
<reference evidence="4 5" key="1">
    <citation type="journal article" date="2019" name="Int. J. Syst. Evol. Microbiol.">
        <title>The Global Catalogue of Microorganisms (GCM) 10K type strain sequencing project: providing services to taxonomists for standard genome sequencing and annotation.</title>
        <authorList>
            <consortium name="The Broad Institute Genomics Platform"/>
            <consortium name="The Broad Institute Genome Sequencing Center for Infectious Disease"/>
            <person name="Wu L."/>
            <person name="Ma J."/>
        </authorList>
    </citation>
    <scope>NUCLEOTIDE SEQUENCE [LARGE SCALE GENOMIC DNA]</scope>
    <source>
        <strain evidence="4 5">JCM 15089</strain>
    </source>
</reference>
<keyword evidence="1 4" id="KW-0489">Methyltransferase</keyword>
<evidence type="ECO:0000256" key="2">
    <source>
        <dbReference type="ARBA" id="ARBA00022679"/>
    </source>
</evidence>
<name>A0ABN1EZV5_9PROT</name>
<dbReference type="InterPro" id="IPR013216">
    <property type="entry name" value="Methyltransf_11"/>
</dbReference>
<evidence type="ECO:0000256" key="1">
    <source>
        <dbReference type="ARBA" id="ARBA00022603"/>
    </source>
</evidence>
<evidence type="ECO:0000259" key="3">
    <source>
        <dbReference type="Pfam" id="PF08241"/>
    </source>
</evidence>
<organism evidence="4 5">
    <name type="scientific">Rhizomicrobium electricum</name>
    <dbReference type="NCBI Taxonomy" id="480070"/>
    <lineage>
        <taxon>Bacteria</taxon>
        <taxon>Pseudomonadati</taxon>
        <taxon>Pseudomonadota</taxon>
        <taxon>Alphaproteobacteria</taxon>
        <taxon>Micropepsales</taxon>
        <taxon>Micropepsaceae</taxon>
        <taxon>Rhizomicrobium</taxon>
    </lineage>
</organism>
<dbReference type="PANTHER" id="PTHR13090:SF1">
    <property type="entry name" value="ARGININE-HYDROXYLASE NDUFAF5, MITOCHONDRIAL"/>
    <property type="match status" value="1"/>
</dbReference>
<dbReference type="Proteomes" id="UP001499951">
    <property type="component" value="Unassembled WGS sequence"/>
</dbReference>
<keyword evidence="5" id="KW-1185">Reference proteome</keyword>